<evidence type="ECO:0000256" key="1">
    <source>
        <dbReference type="ARBA" id="ARBA00023015"/>
    </source>
</evidence>
<dbReference type="Pfam" id="PF12833">
    <property type="entry name" value="HTH_18"/>
    <property type="match status" value="1"/>
</dbReference>
<dbReference type="Proteomes" id="UP000679779">
    <property type="component" value="Unassembled WGS sequence"/>
</dbReference>
<dbReference type="Gene3D" id="1.10.10.60">
    <property type="entry name" value="Homeodomain-like"/>
    <property type="match status" value="2"/>
</dbReference>
<dbReference type="InterPro" id="IPR018062">
    <property type="entry name" value="HTH_AraC-typ_CS"/>
</dbReference>
<evidence type="ECO:0000259" key="4">
    <source>
        <dbReference type="PROSITE" id="PS01124"/>
    </source>
</evidence>
<dbReference type="EMBL" id="BORQ01000001">
    <property type="protein sequence ID" value="GIO29595.1"/>
    <property type="molecule type" value="Genomic_DNA"/>
</dbReference>
<organism evidence="5 6">
    <name type="scientific">Paenibacillus albilobatus</name>
    <dbReference type="NCBI Taxonomy" id="2716884"/>
    <lineage>
        <taxon>Bacteria</taxon>
        <taxon>Bacillati</taxon>
        <taxon>Bacillota</taxon>
        <taxon>Bacilli</taxon>
        <taxon>Bacillales</taxon>
        <taxon>Paenibacillaceae</taxon>
        <taxon>Paenibacillus</taxon>
    </lineage>
</organism>
<feature type="domain" description="HTH araC/xylS-type" evidence="4">
    <location>
        <begin position="195"/>
        <end position="293"/>
    </location>
</feature>
<evidence type="ECO:0000256" key="3">
    <source>
        <dbReference type="ARBA" id="ARBA00023163"/>
    </source>
</evidence>
<gene>
    <name evidence="5" type="ORF">J2TS6_07360</name>
</gene>
<dbReference type="InterPro" id="IPR014710">
    <property type="entry name" value="RmlC-like_jellyroll"/>
</dbReference>
<dbReference type="InterPro" id="IPR037923">
    <property type="entry name" value="HTH-like"/>
</dbReference>
<dbReference type="PROSITE" id="PS01124">
    <property type="entry name" value="HTH_ARAC_FAMILY_2"/>
    <property type="match status" value="1"/>
</dbReference>
<dbReference type="InterPro" id="IPR018060">
    <property type="entry name" value="HTH_AraC"/>
</dbReference>
<proteinExistence type="predicted"/>
<comment type="caution">
    <text evidence="5">The sequence shown here is derived from an EMBL/GenBank/DDBJ whole genome shotgun (WGS) entry which is preliminary data.</text>
</comment>
<dbReference type="Gene3D" id="2.60.120.10">
    <property type="entry name" value="Jelly Rolls"/>
    <property type="match status" value="1"/>
</dbReference>
<sequence length="296" mass="33705">MDDLKKMDGFNEQKLYVMPDYRQRELALSELARHFYVSDIGVFPHAKFHYRERPEGCDAHILIYCTEGSGWIELEHHTTMQLTARHFAVIPAGIPHRYGASAHSPWSIHWLHLHGGEAASMVKMYGLDGAPIHLDTNAHSIFSEGFDQCYALLSSKTYSLPVQIHAFNVIRKLLSHIGTYSAASAKDQKKESYLENAIHYMNGRLDDSIKLSELAKHAGLSKQHLIYLFNKETGCPPIDFFLRMKMQKAAQMLSLTELTIKEIACSVGILDPYYFSRLFKKIMGISPTQYRNIPKG</sequence>
<reference evidence="5" key="1">
    <citation type="submission" date="2021-03" db="EMBL/GenBank/DDBJ databases">
        <title>Antimicrobial resistance genes in bacteria isolated from Japanese honey, and their potential for conferring macrolide and lincosamide resistance in the American foulbrood pathogen Paenibacillus larvae.</title>
        <authorList>
            <person name="Okamoto M."/>
            <person name="Kumagai M."/>
            <person name="Kanamori H."/>
            <person name="Takamatsu D."/>
        </authorList>
    </citation>
    <scope>NUCLEOTIDE SEQUENCE</scope>
    <source>
        <strain evidence="5">J2TS6</strain>
    </source>
</reference>
<dbReference type="PANTHER" id="PTHR43280">
    <property type="entry name" value="ARAC-FAMILY TRANSCRIPTIONAL REGULATOR"/>
    <property type="match status" value="1"/>
</dbReference>
<keyword evidence="6" id="KW-1185">Reference proteome</keyword>
<dbReference type="PROSITE" id="PS00041">
    <property type="entry name" value="HTH_ARAC_FAMILY_1"/>
    <property type="match status" value="1"/>
</dbReference>
<dbReference type="Pfam" id="PF02311">
    <property type="entry name" value="AraC_binding"/>
    <property type="match status" value="1"/>
</dbReference>
<dbReference type="SUPFAM" id="SSF46689">
    <property type="entry name" value="Homeodomain-like"/>
    <property type="match status" value="2"/>
</dbReference>
<evidence type="ECO:0000256" key="2">
    <source>
        <dbReference type="ARBA" id="ARBA00023125"/>
    </source>
</evidence>
<dbReference type="InterPro" id="IPR003313">
    <property type="entry name" value="AraC-bd"/>
</dbReference>
<dbReference type="InterPro" id="IPR020449">
    <property type="entry name" value="Tscrpt_reg_AraC-type_HTH"/>
</dbReference>
<name>A0A919XEM4_9BACL</name>
<dbReference type="RefSeq" id="WP_160037783.1">
    <property type="nucleotide sequence ID" value="NZ_BORQ01000001.1"/>
</dbReference>
<dbReference type="SMART" id="SM00342">
    <property type="entry name" value="HTH_ARAC"/>
    <property type="match status" value="1"/>
</dbReference>
<keyword evidence="1" id="KW-0805">Transcription regulation</keyword>
<protein>
    <submittedName>
        <fullName evidence="5">Transcriptional regulator</fullName>
    </submittedName>
</protein>
<evidence type="ECO:0000313" key="6">
    <source>
        <dbReference type="Proteomes" id="UP000679779"/>
    </source>
</evidence>
<dbReference type="GO" id="GO:0043565">
    <property type="term" value="F:sequence-specific DNA binding"/>
    <property type="evidence" value="ECO:0007669"/>
    <property type="project" value="InterPro"/>
</dbReference>
<accession>A0A919XEM4</accession>
<dbReference type="AlphaFoldDB" id="A0A919XEM4"/>
<evidence type="ECO:0000313" key="5">
    <source>
        <dbReference type="EMBL" id="GIO29595.1"/>
    </source>
</evidence>
<dbReference type="PRINTS" id="PR00032">
    <property type="entry name" value="HTHARAC"/>
</dbReference>
<dbReference type="PANTHER" id="PTHR43280:SF30">
    <property type="entry name" value="MMSAB OPERON REGULATORY PROTEIN"/>
    <property type="match status" value="1"/>
</dbReference>
<dbReference type="SUPFAM" id="SSF51215">
    <property type="entry name" value="Regulatory protein AraC"/>
    <property type="match status" value="1"/>
</dbReference>
<dbReference type="InterPro" id="IPR009057">
    <property type="entry name" value="Homeodomain-like_sf"/>
</dbReference>
<dbReference type="GO" id="GO:0003700">
    <property type="term" value="F:DNA-binding transcription factor activity"/>
    <property type="evidence" value="ECO:0007669"/>
    <property type="project" value="InterPro"/>
</dbReference>
<keyword evidence="3" id="KW-0804">Transcription</keyword>
<keyword evidence="2" id="KW-0238">DNA-binding</keyword>
<dbReference type="CDD" id="cd06986">
    <property type="entry name" value="cupin_MmsR-like_N"/>
    <property type="match status" value="1"/>
</dbReference>